<reference evidence="1" key="1">
    <citation type="journal article" date="2023" name="Mol. Phylogenet. Evol.">
        <title>Genome-scale phylogeny and comparative genomics of the fungal order Sordariales.</title>
        <authorList>
            <person name="Hensen N."/>
            <person name="Bonometti L."/>
            <person name="Westerberg I."/>
            <person name="Brannstrom I.O."/>
            <person name="Guillou S."/>
            <person name="Cros-Aarteil S."/>
            <person name="Calhoun S."/>
            <person name="Haridas S."/>
            <person name="Kuo A."/>
            <person name="Mondo S."/>
            <person name="Pangilinan J."/>
            <person name="Riley R."/>
            <person name="LaButti K."/>
            <person name="Andreopoulos B."/>
            <person name="Lipzen A."/>
            <person name="Chen C."/>
            <person name="Yan M."/>
            <person name="Daum C."/>
            <person name="Ng V."/>
            <person name="Clum A."/>
            <person name="Steindorff A."/>
            <person name="Ohm R.A."/>
            <person name="Martin F."/>
            <person name="Silar P."/>
            <person name="Natvig D.O."/>
            <person name="Lalanne C."/>
            <person name="Gautier V."/>
            <person name="Ament-Velasquez S.L."/>
            <person name="Kruys A."/>
            <person name="Hutchinson M.I."/>
            <person name="Powell A.J."/>
            <person name="Barry K."/>
            <person name="Miller A.N."/>
            <person name="Grigoriev I.V."/>
            <person name="Debuchy R."/>
            <person name="Gladieux P."/>
            <person name="Hiltunen Thoren M."/>
            <person name="Johannesson H."/>
        </authorList>
    </citation>
    <scope>NUCLEOTIDE SEQUENCE</scope>
    <source>
        <strain evidence="1">CBS 626.80</strain>
    </source>
</reference>
<keyword evidence="2" id="KW-1185">Reference proteome</keyword>
<name>A0AAN6NLU7_9PEZI</name>
<reference evidence="1" key="2">
    <citation type="submission" date="2023-06" db="EMBL/GenBank/DDBJ databases">
        <authorList>
            <consortium name="Lawrence Berkeley National Laboratory"/>
            <person name="Mondo S.J."/>
            <person name="Hensen N."/>
            <person name="Bonometti L."/>
            <person name="Westerberg I."/>
            <person name="Brannstrom I.O."/>
            <person name="Guillou S."/>
            <person name="Cros-Aarteil S."/>
            <person name="Calhoun S."/>
            <person name="Haridas S."/>
            <person name="Kuo A."/>
            <person name="Pangilinan J."/>
            <person name="Riley R."/>
            <person name="Labutti K."/>
            <person name="Andreopoulos B."/>
            <person name="Lipzen A."/>
            <person name="Chen C."/>
            <person name="Yanf M."/>
            <person name="Daum C."/>
            <person name="Ng V."/>
            <person name="Clum A."/>
            <person name="Steindorff A."/>
            <person name="Ohm R."/>
            <person name="Martin F."/>
            <person name="Silar P."/>
            <person name="Natvig D."/>
            <person name="Lalanne C."/>
            <person name="Gautier V."/>
            <person name="Ament-Velasquez S.L."/>
            <person name="Kruys A."/>
            <person name="Hutchinson M.I."/>
            <person name="Powell A.J."/>
            <person name="Barry K."/>
            <person name="Miller A.N."/>
            <person name="Grigoriev I.V."/>
            <person name="Debuchy R."/>
            <person name="Gladieux P."/>
            <person name="Thoren M.H."/>
            <person name="Johannesson H."/>
        </authorList>
    </citation>
    <scope>NUCLEOTIDE SEQUENCE</scope>
    <source>
        <strain evidence="1">CBS 626.80</strain>
    </source>
</reference>
<comment type="caution">
    <text evidence="1">The sequence shown here is derived from an EMBL/GenBank/DDBJ whole genome shotgun (WGS) entry which is preliminary data.</text>
</comment>
<feature type="non-terminal residue" evidence="1">
    <location>
        <position position="1"/>
    </location>
</feature>
<dbReference type="EMBL" id="MU859275">
    <property type="protein sequence ID" value="KAK3948247.1"/>
    <property type="molecule type" value="Genomic_DNA"/>
</dbReference>
<protein>
    <submittedName>
        <fullName evidence="1">Uncharacterized protein</fullName>
    </submittedName>
</protein>
<sequence length="67" mass="7350">AQQTAFDGWLSHKGQKEDGIGLETKHDQRPVLFMRSAAKLAKGLDILGVVGLYPADLATWYFSATVM</sequence>
<organism evidence="1 2">
    <name type="scientific">Pseudoneurospora amorphoporcata</name>
    <dbReference type="NCBI Taxonomy" id="241081"/>
    <lineage>
        <taxon>Eukaryota</taxon>
        <taxon>Fungi</taxon>
        <taxon>Dikarya</taxon>
        <taxon>Ascomycota</taxon>
        <taxon>Pezizomycotina</taxon>
        <taxon>Sordariomycetes</taxon>
        <taxon>Sordariomycetidae</taxon>
        <taxon>Sordariales</taxon>
        <taxon>Sordariaceae</taxon>
        <taxon>Pseudoneurospora</taxon>
    </lineage>
</organism>
<dbReference type="Proteomes" id="UP001303222">
    <property type="component" value="Unassembled WGS sequence"/>
</dbReference>
<accession>A0AAN6NLU7</accession>
<evidence type="ECO:0000313" key="1">
    <source>
        <dbReference type="EMBL" id="KAK3948247.1"/>
    </source>
</evidence>
<dbReference type="AlphaFoldDB" id="A0AAN6NLU7"/>
<gene>
    <name evidence="1" type="ORF">QBC32DRAFT_179585</name>
</gene>
<feature type="non-terminal residue" evidence="1">
    <location>
        <position position="67"/>
    </location>
</feature>
<evidence type="ECO:0000313" key="2">
    <source>
        <dbReference type="Proteomes" id="UP001303222"/>
    </source>
</evidence>
<proteinExistence type="predicted"/>